<gene>
    <name evidence="1" type="ORF">FA95DRAFT_1578303</name>
</gene>
<dbReference type="Proteomes" id="UP000814033">
    <property type="component" value="Unassembled WGS sequence"/>
</dbReference>
<reference evidence="1" key="1">
    <citation type="submission" date="2021-02" db="EMBL/GenBank/DDBJ databases">
        <authorList>
            <consortium name="DOE Joint Genome Institute"/>
            <person name="Ahrendt S."/>
            <person name="Looney B.P."/>
            <person name="Miyauchi S."/>
            <person name="Morin E."/>
            <person name="Drula E."/>
            <person name="Courty P.E."/>
            <person name="Chicoki N."/>
            <person name="Fauchery L."/>
            <person name="Kohler A."/>
            <person name="Kuo A."/>
            <person name="Labutti K."/>
            <person name="Pangilinan J."/>
            <person name="Lipzen A."/>
            <person name="Riley R."/>
            <person name="Andreopoulos W."/>
            <person name="He G."/>
            <person name="Johnson J."/>
            <person name="Barry K.W."/>
            <person name="Grigoriev I.V."/>
            <person name="Nagy L."/>
            <person name="Hibbett D."/>
            <person name="Henrissat B."/>
            <person name="Matheny P.B."/>
            <person name="Labbe J."/>
            <person name="Martin F."/>
        </authorList>
    </citation>
    <scope>NUCLEOTIDE SEQUENCE</scope>
    <source>
        <strain evidence="1">FP105234-sp</strain>
    </source>
</reference>
<keyword evidence="2" id="KW-1185">Reference proteome</keyword>
<evidence type="ECO:0000313" key="2">
    <source>
        <dbReference type="Proteomes" id="UP000814033"/>
    </source>
</evidence>
<evidence type="ECO:0000313" key="1">
    <source>
        <dbReference type="EMBL" id="KAI0038270.1"/>
    </source>
</evidence>
<accession>A0ACB8R2X7</accession>
<name>A0ACB8R2X7_9AGAM</name>
<comment type="caution">
    <text evidence="1">The sequence shown here is derived from an EMBL/GenBank/DDBJ whole genome shotgun (WGS) entry which is preliminary data.</text>
</comment>
<reference evidence="1" key="2">
    <citation type="journal article" date="2022" name="New Phytol.">
        <title>Evolutionary transition to the ectomycorrhizal habit in the genomes of a hyperdiverse lineage of mushroom-forming fungi.</title>
        <authorList>
            <person name="Looney B."/>
            <person name="Miyauchi S."/>
            <person name="Morin E."/>
            <person name="Drula E."/>
            <person name="Courty P.E."/>
            <person name="Kohler A."/>
            <person name="Kuo A."/>
            <person name="LaButti K."/>
            <person name="Pangilinan J."/>
            <person name="Lipzen A."/>
            <person name="Riley R."/>
            <person name="Andreopoulos W."/>
            <person name="He G."/>
            <person name="Johnson J."/>
            <person name="Nolan M."/>
            <person name="Tritt A."/>
            <person name="Barry K.W."/>
            <person name="Grigoriev I.V."/>
            <person name="Nagy L.G."/>
            <person name="Hibbett D."/>
            <person name="Henrissat B."/>
            <person name="Matheny P.B."/>
            <person name="Labbe J."/>
            <person name="Martin F.M."/>
        </authorList>
    </citation>
    <scope>NUCLEOTIDE SEQUENCE</scope>
    <source>
        <strain evidence="1">FP105234-sp</strain>
    </source>
</reference>
<dbReference type="EMBL" id="MU276545">
    <property type="protein sequence ID" value="KAI0038270.1"/>
    <property type="molecule type" value="Genomic_DNA"/>
</dbReference>
<proteinExistence type="predicted"/>
<sequence length="683" mass="73330">MSSNGIPPPAGSQNVPHAGKNRRFEYYVVSEGSEVGVFVDWLIAAPLAVGWPGAQMKGYHDFVKASTAYHCAMSSRVDFPSEHPQSLVFHFANQDAGPPAPATHAAPPSAPTPVAPASLAPSSAPTVSSALSPSEAKLELLASTLRDVDIEDLLAIARGRHRDDGGPEESSIMKVSLLVNPNPNPPSDEPPCRVIVQHNVPDEPDVLTALDAANARRSRTAASDGKGKARGATPATPSISVSSLTDISSVSDSGSIAGPSPAFKFPKVDSGLAGISDSHRPHALAPGGSWSGVRSAGSEEDGARTPTSSVGTAEGSFVDAGGSYLQAHISAAAVNAAEDGDAWYAVAAGFETGVFRGPMVNIRNLVNGYDHASFRGFRTHAAALAWYIMRTTSDDGLRVDSALCLAVSFDSYVYARAIGCGGASHRSVFTCYYYLLLTPNFGTCSRMEQPPAHNSPQARDTVGIAPSYYDRKRAHFQRYQRNYAAIRRAVGHRKVSKRELKRRNRDALAPDSAGETVQQNVSYLAWKNGERDPESTGFMYMDEEKVLVQCHALKKAACDAQDAACDAAEDARDAAEDACDGDAACLDGEEAACAVEIPSWRDVYIQGLEVVRDDYLRRATQLRLMPGEDPDTREQVLHGLRRIIAGIHDEIVSTRNFAPLETKRVILRGCRFKKREFKNLYGF</sequence>
<protein>
    <submittedName>
        <fullName evidence="1">Uncharacterized protein</fullName>
    </submittedName>
</protein>
<organism evidence="1 2">
    <name type="scientific">Auriscalpium vulgare</name>
    <dbReference type="NCBI Taxonomy" id="40419"/>
    <lineage>
        <taxon>Eukaryota</taxon>
        <taxon>Fungi</taxon>
        <taxon>Dikarya</taxon>
        <taxon>Basidiomycota</taxon>
        <taxon>Agaricomycotina</taxon>
        <taxon>Agaricomycetes</taxon>
        <taxon>Russulales</taxon>
        <taxon>Auriscalpiaceae</taxon>
        <taxon>Auriscalpium</taxon>
    </lineage>
</organism>